<feature type="domain" description="DUF6589" evidence="1">
    <location>
        <begin position="1"/>
        <end position="67"/>
    </location>
</feature>
<dbReference type="Proteomes" id="UP001194580">
    <property type="component" value="Unassembled WGS sequence"/>
</dbReference>
<proteinExistence type="predicted"/>
<dbReference type="EMBL" id="JAAAIL010002484">
    <property type="protein sequence ID" value="KAG0256910.1"/>
    <property type="molecule type" value="Genomic_DNA"/>
</dbReference>
<evidence type="ECO:0000313" key="3">
    <source>
        <dbReference type="Proteomes" id="UP001194580"/>
    </source>
</evidence>
<feature type="domain" description="DUF6589" evidence="1">
    <location>
        <begin position="79"/>
        <end position="233"/>
    </location>
</feature>
<name>A0AAD4H0B3_9FUNG</name>
<dbReference type="InterPro" id="IPR046496">
    <property type="entry name" value="DUF6589"/>
</dbReference>
<comment type="caution">
    <text evidence="2">The sequence shown here is derived from an EMBL/GenBank/DDBJ whole genome shotgun (WGS) entry which is preliminary data.</text>
</comment>
<dbReference type="AlphaFoldDB" id="A0AAD4H0B3"/>
<keyword evidence="3" id="KW-1185">Reference proteome</keyword>
<dbReference type="Pfam" id="PF20231">
    <property type="entry name" value="DUF6589"/>
    <property type="match status" value="2"/>
</dbReference>
<evidence type="ECO:0000259" key="1">
    <source>
        <dbReference type="Pfam" id="PF20231"/>
    </source>
</evidence>
<protein>
    <recommendedName>
        <fullName evidence="1">DUF6589 domain-containing protein</fullName>
    </recommendedName>
</protein>
<evidence type="ECO:0000313" key="2">
    <source>
        <dbReference type="EMBL" id="KAG0256910.1"/>
    </source>
</evidence>
<gene>
    <name evidence="2" type="ORF">BGZ95_005371</name>
</gene>
<organism evidence="2 3">
    <name type="scientific">Linnemannia exigua</name>
    <dbReference type="NCBI Taxonomy" id="604196"/>
    <lineage>
        <taxon>Eukaryota</taxon>
        <taxon>Fungi</taxon>
        <taxon>Fungi incertae sedis</taxon>
        <taxon>Mucoromycota</taxon>
        <taxon>Mortierellomycotina</taxon>
        <taxon>Mortierellomycetes</taxon>
        <taxon>Mortierellales</taxon>
        <taxon>Mortierellaceae</taxon>
        <taxon>Linnemannia</taxon>
    </lineage>
</organism>
<sequence>MTVVKVIMRTHYGSHDTPGSLAYNISLLGRKRVDLDAKFYQDAKEIFISSFYAMVRRIWLVMMEKTDSGSGLATGLDMNRDLNGDGSQVQERLIIMARDMVVYLELCTVIKYGDIKRLQAILKPLTIMMSAGGSPHYALELLRIRYGVRYAWTKLRTEAIFSSMLKNTKGEDDSFIPLDLYQEFNNKLVKECIKRQGSNRSMESLKNVTTPSIRLLDTIATNLEDEFGVLFNSAFHRTTSADNDIRTIIDTLVKHDILSGEERPKAVNSDEVIVKNLMDRGL</sequence>
<reference evidence="2" key="1">
    <citation type="journal article" date="2020" name="Fungal Divers.">
        <title>Resolving the Mortierellaceae phylogeny through synthesis of multi-gene phylogenetics and phylogenomics.</title>
        <authorList>
            <person name="Vandepol N."/>
            <person name="Liber J."/>
            <person name="Desiro A."/>
            <person name="Na H."/>
            <person name="Kennedy M."/>
            <person name="Barry K."/>
            <person name="Grigoriev I.V."/>
            <person name="Miller A.N."/>
            <person name="O'Donnell K."/>
            <person name="Stajich J.E."/>
            <person name="Bonito G."/>
        </authorList>
    </citation>
    <scope>NUCLEOTIDE SEQUENCE</scope>
    <source>
        <strain evidence="2">NRRL 28262</strain>
    </source>
</reference>
<accession>A0AAD4H0B3</accession>